<sequence length="159" mass="17202">MVQTRKGSNHSVQPDGCGQGRGKNKSRSVKSSPRKTHMEDARVSPHSPKSVPTNVQANSESGLIHDNILRAEPLSSVTHQELSGSGEDHRALTRLEPIILQRQSQKDKELVEESKSFIPRPEEGVGNDSGLETEGPVASTSSKPAPEVSKDKPKGPQKQ</sequence>
<reference evidence="2" key="1">
    <citation type="submission" date="2021-03" db="EMBL/GenBank/DDBJ databases">
        <title>Draft genome sequence of rust myrtle Austropuccinia psidii MF-1, a brazilian biotype.</title>
        <authorList>
            <person name="Quecine M.C."/>
            <person name="Pachon D.M.R."/>
            <person name="Bonatelli M.L."/>
            <person name="Correr F.H."/>
            <person name="Franceschini L.M."/>
            <person name="Leite T.F."/>
            <person name="Margarido G.R.A."/>
            <person name="Almeida C.A."/>
            <person name="Ferrarezi J.A."/>
            <person name="Labate C.A."/>
        </authorList>
    </citation>
    <scope>NUCLEOTIDE SEQUENCE</scope>
    <source>
        <strain evidence="2">MF-1</strain>
    </source>
</reference>
<keyword evidence="3" id="KW-1185">Reference proteome</keyword>
<name>A0A9Q3HAQ9_9BASI</name>
<feature type="compositionally biased region" description="Basic residues" evidence="1">
    <location>
        <begin position="22"/>
        <end position="35"/>
    </location>
</feature>
<evidence type="ECO:0000256" key="1">
    <source>
        <dbReference type="SAM" id="MobiDB-lite"/>
    </source>
</evidence>
<feature type="compositionally biased region" description="Basic and acidic residues" evidence="1">
    <location>
        <begin position="104"/>
        <end position="123"/>
    </location>
</feature>
<proteinExistence type="predicted"/>
<feature type="region of interest" description="Disordered" evidence="1">
    <location>
        <begin position="1"/>
        <end position="159"/>
    </location>
</feature>
<gene>
    <name evidence="2" type="ORF">O181_038113</name>
</gene>
<evidence type="ECO:0000313" key="3">
    <source>
        <dbReference type="Proteomes" id="UP000765509"/>
    </source>
</evidence>
<accession>A0A9Q3HAQ9</accession>
<evidence type="ECO:0000313" key="2">
    <source>
        <dbReference type="EMBL" id="MBW0498398.1"/>
    </source>
</evidence>
<protein>
    <submittedName>
        <fullName evidence="2">Uncharacterized protein</fullName>
    </submittedName>
</protein>
<dbReference type="Proteomes" id="UP000765509">
    <property type="component" value="Unassembled WGS sequence"/>
</dbReference>
<feature type="compositionally biased region" description="Polar residues" evidence="1">
    <location>
        <begin position="1"/>
        <end position="12"/>
    </location>
</feature>
<dbReference type="AlphaFoldDB" id="A0A9Q3HAQ9"/>
<dbReference type="EMBL" id="AVOT02014707">
    <property type="protein sequence ID" value="MBW0498398.1"/>
    <property type="molecule type" value="Genomic_DNA"/>
</dbReference>
<feature type="compositionally biased region" description="Basic and acidic residues" evidence="1">
    <location>
        <begin position="148"/>
        <end position="159"/>
    </location>
</feature>
<organism evidence="2 3">
    <name type="scientific">Austropuccinia psidii MF-1</name>
    <dbReference type="NCBI Taxonomy" id="1389203"/>
    <lineage>
        <taxon>Eukaryota</taxon>
        <taxon>Fungi</taxon>
        <taxon>Dikarya</taxon>
        <taxon>Basidiomycota</taxon>
        <taxon>Pucciniomycotina</taxon>
        <taxon>Pucciniomycetes</taxon>
        <taxon>Pucciniales</taxon>
        <taxon>Sphaerophragmiaceae</taxon>
        <taxon>Austropuccinia</taxon>
    </lineage>
</organism>
<feature type="compositionally biased region" description="Polar residues" evidence="1">
    <location>
        <begin position="50"/>
        <end position="61"/>
    </location>
</feature>
<comment type="caution">
    <text evidence="2">The sequence shown here is derived from an EMBL/GenBank/DDBJ whole genome shotgun (WGS) entry which is preliminary data.</text>
</comment>